<evidence type="ECO:0000256" key="1">
    <source>
        <dbReference type="SAM" id="MobiDB-lite"/>
    </source>
</evidence>
<protein>
    <submittedName>
        <fullName evidence="2">Uncharacterized protein</fullName>
    </submittedName>
</protein>
<feature type="compositionally biased region" description="Polar residues" evidence="1">
    <location>
        <begin position="1"/>
        <end position="10"/>
    </location>
</feature>
<feature type="non-terminal residue" evidence="2">
    <location>
        <position position="1"/>
    </location>
</feature>
<accession>I4DP49</accession>
<proteinExistence type="evidence at transcript level"/>
<evidence type="ECO:0000313" key="2">
    <source>
        <dbReference type="EMBL" id="BAM19689.1"/>
    </source>
</evidence>
<sequence>LRTPQTYRQTDSGRRPAPRPAPARHTPPHPLHLARTHIHANNICIFESLTQSLLAVANIDI</sequence>
<feature type="region of interest" description="Disordered" evidence="1">
    <location>
        <begin position="1"/>
        <end position="32"/>
    </location>
</feature>
<dbReference type="AlphaFoldDB" id="I4DP49"/>
<name>I4DP49_PAPXU</name>
<organism evidence="2">
    <name type="scientific">Papilio xuthus</name>
    <name type="common">Asian swallowtail butterfly</name>
    <dbReference type="NCBI Taxonomy" id="66420"/>
    <lineage>
        <taxon>Eukaryota</taxon>
        <taxon>Metazoa</taxon>
        <taxon>Ecdysozoa</taxon>
        <taxon>Arthropoda</taxon>
        <taxon>Hexapoda</taxon>
        <taxon>Insecta</taxon>
        <taxon>Pterygota</taxon>
        <taxon>Neoptera</taxon>
        <taxon>Endopterygota</taxon>
        <taxon>Lepidoptera</taxon>
        <taxon>Glossata</taxon>
        <taxon>Ditrysia</taxon>
        <taxon>Papilionoidea</taxon>
        <taxon>Papilionidae</taxon>
        <taxon>Papilioninae</taxon>
        <taxon>Papilio</taxon>
    </lineage>
</organism>
<dbReference type="EMBL" id="AK403357">
    <property type="protein sequence ID" value="BAM19689.1"/>
    <property type="molecule type" value="mRNA"/>
</dbReference>
<reference evidence="2" key="1">
    <citation type="journal article" date="2012" name="BMC Biol.">
        <title>Comprehensive microarray-based analysis for stage-specific larval camouflage pattern-associated genes in the swallowtail butterfly, Papilio xuthus.</title>
        <authorList>
            <person name="Futahashi R."/>
            <person name="Shirataki H."/>
            <person name="Narita T."/>
            <person name="Mita K."/>
            <person name="Fujiwara H."/>
        </authorList>
    </citation>
    <scope>NUCLEOTIDE SEQUENCE</scope>
    <source>
        <tissue evidence="2">Epidermis</tissue>
    </source>
</reference>